<protein>
    <submittedName>
        <fullName evidence="2">DNA polymerase</fullName>
    </submittedName>
</protein>
<dbReference type="Proteomes" id="UP000018949">
    <property type="component" value="Unassembled WGS sequence"/>
</dbReference>
<dbReference type="InterPro" id="IPR000477">
    <property type="entry name" value="RT_dom"/>
</dbReference>
<dbReference type="SUPFAM" id="SSF56672">
    <property type="entry name" value="DNA/RNA polymerases"/>
    <property type="match status" value="1"/>
</dbReference>
<dbReference type="AlphaFoldDB" id="W4RTW1"/>
<gene>
    <name evidence="2" type="ORF">JCM21738_4024</name>
</gene>
<sequence length="71" mass="8324">MYIVRYADDFKIFTNSHQSAIKIFHATKEYLKNQLNLDISTEKSAITNLRKRKSDFLGFSLKSVTKRNKIP</sequence>
<name>W4RTW1_9BACI</name>
<dbReference type="eggNOG" id="COG3344">
    <property type="taxonomic scope" value="Bacteria"/>
</dbReference>
<evidence type="ECO:0000313" key="2">
    <source>
        <dbReference type="EMBL" id="GAE47079.1"/>
    </source>
</evidence>
<organism evidence="2 3">
    <name type="scientific">Mesobacillus boroniphilus JCM 21738</name>
    <dbReference type="NCBI Taxonomy" id="1294265"/>
    <lineage>
        <taxon>Bacteria</taxon>
        <taxon>Bacillati</taxon>
        <taxon>Bacillota</taxon>
        <taxon>Bacilli</taxon>
        <taxon>Bacillales</taxon>
        <taxon>Bacillaceae</taxon>
        <taxon>Mesobacillus</taxon>
    </lineage>
</organism>
<dbReference type="PROSITE" id="PS50878">
    <property type="entry name" value="RT_POL"/>
    <property type="match status" value="1"/>
</dbReference>
<dbReference type="EMBL" id="BAUW01000062">
    <property type="protein sequence ID" value="GAE47079.1"/>
    <property type="molecule type" value="Genomic_DNA"/>
</dbReference>
<proteinExistence type="predicted"/>
<evidence type="ECO:0000313" key="3">
    <source>
        <dbReference type="Proteomes" id="UP000018949"/>
    </source>
</evidence>
<accession>W4RTW1</accession>
<dbReference type="InterPro" id="IPR043502">
    <property type="entry name" value="DNA/RNA_pol_sf"/>
</dbReference>
<evidence type="ECO:0000259" key="1">
    <source>
        <dbReference type="PROSITE" id="PS50878"/>
    </source>
</evidence>
<comment type="caution">
    <text evidence="2">The sequence shown here is derived from an EMBL/GenBank/DDBJ whole genome shotgun (WGS) entry which is preliminary data.</text>
</comment>
<reference evidence="2 3" key="1">
    <citation type="submission" date="2013-12" db="EMBL/GenBank/DDBJ databases">
        <title>NBRP : Genome information of microbial organism related human and environment.</title>
        <authorList>
            <person name="Hattori M."/>
            <person name="Oshima K."/>
            <person name="Inaba H."/>
            <person name="Suda W."/>
            <person name="Sakamoto M."/>
            <person name="Iino T."/>
            <person name="Kitahara M."/>
            <person name="Oshida Y."/>
            <person name="Iida T."/>
            <person name="Kudo T."/>
            <person name="Itoh T."/>
            <person name="Ahmed I."/>
            <person name="Ohkuma M."/>
        </authorList>
    </citation>
    <scope>NUCLEOTIDE SEQUENCE [LARGE SCALE GENOMIC DNA]</scope>
    <source>
        <strain evidence="2 3">JCM 21738</strain>
    </source>
</reference>
<dbReference type="Pfam" id="PF00078">
    <property type="entry name" value="RVT_1"/>
    <property type="match status" value="1"/>
</dbReference>
<keyword evidence="3" id="KW-1185">Reference proteome</keyword>
<feature type="domain" description="Reverse transcriptase" evidence="1">
    <location>
        <begin position="1"/>
        <end position="61"/>
    </location>
</feature>